<gene>
    <name evidence="2" type="ORF">EVEC_LOCUS12779</name>
</gene>
<proteinExistence type="predicted"/>
<evidence type="ECO:0000256" key="1">
    <source>
        <dbReference type="SAM" id="MobiDB-lite"/>
    </source>
</evidence>
<keyword evidence="3" id="KW-1185">Reference proteome</keyword>
<dbReference type="EMBL" id="UXUI01016968">
    <property type="protein sequence ID" value="VDD98028.1"/>
    <property type="molecule type" value="Genomic_DNA"/>
</dbReference>
<dbReference type="STRING" id="51028.A0A0N4VRI3"/>
<name>A0A0N4VRI3_ENTVE</name>
<feature type="region of interest" description="Disordered" evidence="1">
    <location>
        <begin position="372"/>
        <end position="414"/>
    </location>
</feature>
<reference evidence="2 3" key="2">
    <citation type="submission" date="2018-10" db="EMBL/GenBank/DDBJ databases">
        <authorList>
            <consortium name="Pathogen Informatics"/>
        </authorList>
    </citation>
    <scope>NUCLEOTIDE SEQUENCE [LARGE SCALE GENOMIC DNA]</scope>
</reference>
<dbReference type="AlphaFoldDB" id="A0A0N4VRI3"/>
<protein>
    <submittedName>
        <fullName evidence="4">Chitin-binding type-2 domain-containing protein</fullName>
    </submittedName>
</protein>
<evidence type="ECO:0000313" key="3">
    <source>
        <dbReference type="Proteomes" id="UP000274131"/>
    </source>
</evidence>
<feature type="compositionally biased region" description="Basic and acidic residues" evidence="1">
    <location>
        <begin position="372"/>
        <end position="382"/>
    </location>
</feature>
<dbReference type="Pfam" id="PF17380">
    <property type="entry name" value="DUF5401"/>
    <property type="match status" value="2"/>
</dbReference>
<dbReference type="Proteomes" id="UP000274131">
    <property type="component" value="Unassembled WGS sequence"/>
</dbReference>
<reference evidence="4" key="1">
    <citation type="submission" date="2017-02" db="UniProtKB">
        <authorList>
            <consortium name="WormBaseParasite"/>
        </authorList>
    </citation>
    <scope>IDENTIFICATION</scope>
</reference>
<evidence type="ECO:0000313" key="4">
    <source>
        <dbReference type="WBParaSite" id="EVEC_0001365201-mRNA-1"/>
    </source>
</evidence>
<dbReference type="OrthoDB" id="5876537at2759"/>
<dbReference type="WBParaSite" id="EVEC_0001365201-mRNA-1">
    <property type="protein sequence ID" value="EVEC_0001365201-mRNA-1"/>
    <property type="gene ID" value="EVEC_0001365201"/>
</dbReference>
<accession>A0A0N4VRI3</accession>
<organism evidence="4">
    <name type="scientific">Enterobius vermicularis</name>
    <name type="common">Human pinworm</name>
    <dbReference type="NCBI Taxonomy" id="51028"/>
    <lineage>
        <taxon>Eukaryota</taxon>
        <taxon>Metazoa</taxon>
        <taxon>Ecdysozoa</taxon>
        <taxon>Nematoda</taxon>
        <taxon>Chromadorea</taxon>
        <taxon>Rhabditida</taxon>
        <taxon>Spirurina</taxon>
        <taxon>Oxyuridomorpha</taxon>
        <taxon>Oxyuroidea</taxon>
        <taxon>Oxyuridae</taxon>
        <taxon>Enterobius</taxon>
    </lineage>
</organism>
<evidence type="ECO:0000313" key="2">
    <source>
        <dbReference type="EMBL" id="VDD98028.1"/>
    </source>
</evidence>
<sequence length="414" mass="46543">VKIRSSDVVFTNEPCRQQEGELKGIRGDPSRYKQCGPHGTFWIIPCLPGLEFDRTDNVCRNPRSELSPNGVEDATSFEGLTKFQSTDVDKSFPTLVTKVPTTAQPRVTPRRVSEAFIFTSSRPNNTIAEKLLLLEKLKNYAFLPPGRTITIKEEWDFDQKTGKEEQNTLKTTTKQKVQETSGLNIIKTGTTAKMTTVNRPSDDISTTKTTTEATTFKISRTTTYTLPPDIYRTIYETKTEALEETSTATSLLELIDKANSRVWASVTQLPTSDPIYLAIKKGSQQSKIDNSKSTYRPMQTKTTKVLSGCRVGQRCYKDVNEVILELLCYHPHYKEAYLQCSPAGHSRNAWTERWCPDPLIFAGDRCELEQSKTSDKVEEITDAKPISSPPSYLTPKIPQTAATNPNIVDYSDIR</sequence>